<evidence type="ECO:0000313" key="1">
    <source>
        <dbReference type="EMBL" id="CEF01471.1"/>
    </source>
</evidence>
<proteinExistence type="predicted"/>
<sequence>MRFTPSDMAFRFLRAAWFNTDVYRRQDAMFDWSDGSATSPPVPSNALLNAFVMPPPASSTTLFAVDTSQYGVPGYASVGWAALVAPIM</sequence>
<name>A0ABM9R4P2_BIFLI</name>
<protein>
    <submittedName>
        <fullName evidence="1">Uncharacterized protein</fullName>
    </submittedName>
</protein>
<dbReference type="Proteomes" id="UP000043107">
    <property type="component" value="Unassembled WGS sequence"/>
</dbReference>
<dbReference type="EMBL" id="CCWP01000025">
    <property type="protein sequence ID" value="CEF01471.1"/>
    <property type="molecule type" value="Genomic_DNA"/>
</dbReference>
<keyword evidence="2" id="KW-1185">Reference proteome</keyword>
<evidence type="ECO:0000313" key="2">
    <source>
        <dbReference type="Proteomes" id="UP000043107"/>
    </source>
</evidence>
<gene>
    <name evidence="1" type="ORF">BLIC_c01297</name>
</gene>
<reference evidence="1 2" key="1">
    <citation type="submission" date="2014-09" db="EMBL/GenBank/DDBJ databases">
        <authorList>
            <person name="Bertelli C."/>
        </authorList>
    </citation>
    <scope>NUCLEOTIDE SEQUENCE [LARGE SCALE GENOMIC DNA]</scope>
    <source>
        <strain evidence="1 2">BIC1401111250</strain>
    </source>
</reference>
<comment type="caution">
    <text evidence="1">The sequence shown here is derived from an EMBL/GenBank/DDBJ whole genome shotgun (WGS) entry which is preliminary data.</text>
</comment>
<accession>A0ABM9R4P2</accession>
<organism evidence="1 2">
    <name type="scientific">Bifidobacterium longum subsp. infantis</name>
    <dbReference type="NCBI Taxonomy" id="1682"/>
    <lineage>
        <taxon>Bacteria</taxon>
        <taxon>Bacillati</taxon>
        <taxon>Actinomycetota</taxon>
        <taxon>Actinomycetes</taxon>
        <taxon>Bifidobacteriales</taxon>
        <taxon>Bifidobacteriaceae</taxon>
        <taxon>Bifidobacterium</taxon>
    </lineage>
</organism>